<dbReference type="EMBL" id="JBEDUW010000005">
    <property type="protein sequence ID" value="KAK9930622.1"/>
    <property type="molecule type" value="Genomic_DNA"/>
</dbReference>
<proteinExistence type="predicted"/>
<organism evidence="2 3">
    <name type="scientific">Rubus argutus</name>
    <name type="common">Southern blackberry</name>
    <dbReference type="NCBI Taxonomy" id="59490"/>
    <lineage>
        <taxon>Eukaryota</taxon>
        <taxon>Viridiplantae</taxon>
        <taxon>Streptophyta</taxon>
        <taxon>Embryophyta</taxon>
        <taxon>Tracheophyta</taxon>
        <taxon>Spermatophyta</taxon>
        <taxon>Magnoliopsida</taxon>
        <taxon>eudicotyledons</taxon>
        <taxon>Gunneridae</taxon>
        <taxon>Pentapetalae</taxon>
        <taxon>rosids</taxon>
        <taxon>fabids</taxon>
        <taxon>Rosales</taxon>
        <taxon>Rosaceae</taxon>
        <taxon>Rosoideae</taxon>
        <taxon>Rosoideae incertae sedis</taxon>
        <taxon>Rubus</taxon>
    </lineage>
</organism>
<feature type="compositionally biased region" description="Basic and acidic residues" evidence="1">
    <location>
        <begin position="76"/>
        <end position="100"/>
    </location>
</feature>
<reference evidence="2 3" key="1">
    <citation type="journal article" date="2023" name="G3 (Bethesda)">
        <title>A chromosome-length genome assembly and annotation of blackberry (Rubus argutus, cv. 'Hillquist').</title>
        <authorList>
            <person name="Bruna T."/>
            <person name="Aryal R."/>
            <person name="Dudchenko O."/>
            <person name="Sargent D.J."/>
            <person name="Mead D."/>
            <person name="Buti M."/>
            <person name="Cavallini A."/>
            <person name="Hytonen T."/>
            <person name="Andres J."/>
            <person name="Pham M."/>
            <person name="Weisz D."/>
            <person name="Mascagni F."/>
            <person name="Usai G."/>
            <person name="Natali L."/>
            <person name="Bassil N."/>
            <person name="Fernandez G.E."/>
            <person name="Lomsadze A."/>
            <person name="Armour M."/>
            <person name="Olukolu B."/>
            <person name="Poorten T."/>
            <person name="Britton C."/>
            <person name="Davik J."/>
            <person name="Ashrafi H."/>
            <person name="Aiden E.L."/>
            <person name="Borodovsky M."/>
            <person name="Worthington M."/>
        </authorList>
    </citation>
    <scope>NUCLEOTIDE SEQUENCE [LARGE SCALE GENOMIC DNA]</scope>
    <source>
        <strain evidence="2">PI 553951</strain>
    </source>
</reference>
<gene>
    <name evidence="2" type="ORF">M0R45_027656</name>
</gene>
<keyword evidence="3" id="KW-1185">Reference proteome</keyword>
<dbReference type="AlphaFoldDB" id="A0AAW1X0Y8"/>
<protein>
    <submittedName>
        <fullName evidence="2">Uncharacterized protein</fullName>
    </submittedName>
</protein>
<comment type="caution">
    <text evidence="2">The sequence shown here is derived from an EMBL/GenBank/DDBJ whole genome shotgun (WGS) entry which is preliminary data.</text>
</comment>
<sequence>MEKEASTEEKITSFLSAEKLDRDAIAIQKEEEGEPSKDMKSLSISSGGPKELDSNKGQKNLADKVESNAEEENLDNDGKHLESKAQEETDKVFGEKKEPEPVFDGTEFPGMEAYRSMSIRSSDPDSETPGVVEKAVALTTLSRLRV</sequence>
<dbReference type="Proteomes" id="UP001457282">
    <property type="component" value="Unassembled WGS sequence"/>
</dbReference>
<accession>A0AAW1X0Y8</accession>
<feature type="compositionally biased region" description="Basic and acidic residues" evidence="1">
    <location>
        <begin position="18"/>
        <end position="40"/>
    </location>
</feature>
<name>A0AAW1X0Y8_RUBAR</name>
<evidence type="ECO:0000313" key="2">
    <source>
        <dbReference type="EMBL" id="KAK9930622.1"/>
    </source>
</evidence>
<feature type="compositionally biased region" description="Basic and acidic residues" evidence="1">
    <location>
        <begin position="1"/>
        <end position="11"/>
    </location>
</feature>
<feature type="compositionally biased region" description="Basic and acidic residues" evidence="1">
    <location>
        <begin position="50"/>
        <end position="67"/>
    </location>
</feature>
<feature type="region of interest" description="Disordered" evidence="1">
    <location>
        <begin position="1"/>
        <end position="109"/>
    </location>
</feature>
<evidence type="ECO:0000313" key="3">
    <source>
        <dbReference type="Proteomes" id="UP001457282"/>
    </source>
</evidence>
<evidence type="ECO:0000256" key="1">
    <source>
        <dbReference type="SAM" id="MobiDB-lite"/>
    </source>
</evidence>